<proteinExistence type="predicted"/>
<keyword evidence="3" id="KW-1185">Reference proteome</keyword>
<evidence type="ECO:0000256" key="1">
    <source>
        <dbReference type="SAM" id="MobiDB-lite"/>
    </source>
</evidence>
<name>A0AAN9J7M0_CLITE</name>
<sequence>MMRVKESDGYWNNGAARKGHGGKSSMGAMRASYGNVTIKDPTVYQVNFNLELKNGDLFLEDAIDSSTVNLDNLVKYDGLLVNNMGLEQVVKSLDAQVDCLVASVNGAIYSV</sequence>
<organism evidence="2 3">
    <name type="scientific">Clitoria ternatea</name>
    <name type="common">Butterfly pea</name>
    <dbReference type="NCBI Taxonomy" id="43366"/>
    <lineage>
        <taxon>Eukaryota</taxon>
        <taxon>Viridiplantae</taxon>
        <taxon>Streptophyta</taxon>
        <taxon>Embryophyta</taxon>
        <taxon>Tracheophyta</taxon>
        <taxon>Spermatophyta</taxon>
        <taxon>Magnoliopsida</taxon>
        <taxon>eudicotyledons</taxon>
        <taxon>Gunneridae</taxon>
        <taxon>Pentapetalae</taxon>
        <taxon>rosids</taxon>
        <taxon>fabids</taxon>
        <taxon>Fabales</taxon>
        <taxon>Fabaceae</taxon>
        <taxon>Papilionoideae</taxon>
        <taxon>50 kb inversion clade</taxon>
        <taxon>NPAAA clade</taxon>
        <taxon>indigoferoid/millettioid clade</taxon>
        <taxon>Phaseoleae</taxon>
        <taxon>Clitoria</taxon>
    </lineage>
</organism>
<reference evidence="2 3" key="1">
    <citation type="submission" date="2024-01" db="EMBL/GenBank/DDBJ databases">
        <title>The genomes of 5 underutilized Papilionoideae crops provide insights into root nodulation and disease resistance.</title>
        <authorList>
            <person name="Yuan L."/>
        </authorList>
    </citation>
    <scope>NUCLEOTIDE SEQUENCE [LARGE SCALE GENOMIC DNA]</scope>
    <source>
        <strain evidence="2">LY-2023</strain>
        <tissue evidence="2">Leaf</tissue>
    </source>
</reference>
<evidence type="ECO:0000313" key="3">
    <source>
        <dbReference type="Proteomes" id="UP001359559"/>
    </source>
</evidence>
<feature type="region of interest" description="Disordered" evidence="1">
    <location>
        <begin position="1"/>
        <end position="26"/>
    </location>
</feature>
<dbReference type="Proteomes" id="UP001359559">
    <property type="component" value="Unassembled WGS sequence"/>
</dbReference>
<dbReference type="AlphaFoldDB" id="A0AAN9J7M0"/>
<dbReference type="EMBL" id="JAYKXN010000004">
    <property type="protein sequence ID" value="KAK7293847.1"/>
    <property type="molecule type" value="Genomic_DNA"/>
</dbReference>
<comment type="caution">
    <text evidence="2">The sequence shown here is derived from an EMBL/GenBank/DDBJ whole genome shotgun (WGS) entry which is preliminary data.</text>
</comment>
<accession>A0AAN9J7M0</accession>
<protein>
    <submittedName>
        <fullName evidence="2">Uncharacterized protein</fullName>
    </submittedName>
</protein>
<evidence type="ECO:0000313" key="2">
    <source>
        <dbReference type="EMBL" id="KAK7293847.1"/>
    </source>
</evidence>
<gene>
    <name evidence="2" type="ORF">RJT34_16724</name>
</gene>